<name>A0AAU4K301_9NOCA</name>
<dbReference type="PROSITE" id="PS50042">
    <property type="entry name" value="CNMP_BINDING_3"/>
    <property type="match status" value="1"/>
</dbReference>
<dbReference type="CDD" id="cd00038">
    <property type="entry name" value="CAP_ED"/>
    <property type="match status" value="1"/>
</dbReference>
<feature type="domain" description="Cyclic nucleotide-binding" evidence="3">
    <location>
        <begin position="46"/>
        <end position="108"/>
    </location>
</feature>
<evidence type="ECO:0000256" key="1">
    <source>
        <dbReference type="ARBA" id="ARBA00022737"/>
    </source>
</evidence>
<dbReference type="PANTHER" id="PTHR48108:SF26">
    <property type="entry name" value="CBS DOMAIN-CONTAINING PROTEIN DDB_G0289609"/>
    <property type="match status" value="1"/>
</dbReference>
<dbReference type="PANTHER" id="PTHR48108">
    <property type="entry name" value="CBS DOMAIN-CONTAINING PROTEIN CBSX2, CHLOROPLASTIC"/>
    <property type="match status" value="1"/>
</dbReference>
<dbReference type="InterPro" id="IPR046342">
    <property type="entry name" value="CBS_dom_sf"/>
</dbReference>
<evidence type="ECO:0000313" key="5">
    <source>
        <dbReference type="EMBL" id="WUM20456.1"/>
    </source>
</evidence>
<dbReference type="PROSITE" id="PS51371">
    <property type="entry name" value="CBS"/>
    <property type="match status" value="2"/>
</dbReference>
<feature type="domain" description="CBS" evidence="4">
    <location>
        <begin position="150"/>
        <end position="208"/>
    </location>
</feature>
<dbReference type="InterPro" id="IPR051462">
    <property type="entry name" value="CBS_domain-containing"/>
</dbReference>
<dbReference type="EMBL" id="CP108021">
    <property type="protein sequence ID" value="WUM20456.1"/>
    <property type="molecule type" value="Genomic_DNA"/>
</dbReference>
<evidence type="ECO:0000256" key="2">
    <source>
        <dbReference type="PROSITE-ProRule" id="PRU00703"/>
    </source>
</evidence>
<sequence>MTAVAQFLGLHPPFDALVPAELDRLAARATIGEFAAGAEIFDGFRDTVEELGVVITGEVGLWSLPDHLDGEPDEILGPGGVFGYFSLLTNAARGPRAVAMSASTVCRIPSDSVHAVFSSMAGARFLAGQLRLPRRIDPVRPRGGIVDELIRTAPVVGTPTMSVSEAARLMTERRRDYVVIPAGDGTVGVLTDSDIRSRVVAAGESGDIPVSRVVTPRARTVVTGTPAADALLQILEHGLGCLPVVEPGGRLVGVVGPGDFISAPGGASVSLRHQIARARSVETLAEQAGRMPFVVADLVRRGQPSHEVTAMLSLVHDAVVRRALELVLERHDDVDPDKLTWLSLGSNARREAVLSSDVDSAVAFDESVSDPEQIAVYRAAFAEVDDVLRACGLTIDVNGAVASSPLFARTHAQWRAAAAQWLATPLENKGMIMTSLMLDGRPIWGDRGLSGVAEVFGDLRSHPGTLRLLLAESLSHKARIRSMRDVLARRGGTFDIKTHALTPLVNIARWASLSVESLELDTRSRLRVAGGSPMLTEENAGVLIEVFDVLQKIRITYQVAQLDRRESAGDVLTMRRLSPLDRSLVAQAVREVSGIQRRMINLSHYAPIGEQD</sequence>
<feature type="domain" description="CBS" evidence="4">
    <location>
        <begin position="214"/>
        <end position="271"/>
    </location>
</feature>
<dbReference type="SMART" id="SM00116">
    <property type="entry name" value="CBS"/>
    <property type="match status" value="2"/>
</dbReference>
<keyword evidence="1" id="KW-0677">Repeat</keyword>
<dbReference type="SUPFAM" id="SSF51206">
    <property type="entry name" value="cAMP-binding domain-like"/>
    <property type="match status" value="1"/>
</dbReference>
<accession>A0AAU4K301</accession>
<dbReference type="Pfam" id="PF03445">
    <property type="entry name" value="DUF294"/>
    <property type="match status" value="1"/>
</dbReference>
<keyword evidence="6" id="KW-1185">Reference proteome</keyword>
<evidence type="ECO:0000259" key="4">
    <source>
        <dbReference type="PROSITE" id="PS51371"/>
    </source>
</evidence>
<evidence type="ECO:0000313" key="6">
    <source>
        <dbReference type="Proteomes" id="UP001432128"/>
    </source>
</evidence>
<dbReference type="InterPro" id="IPR043519">
    <property type="entry name" value="NT_sf"/>
</dbReference>
<proteinExistence type="predicted"/>
<dbReference type="InterPro" id="IPR000644">
    <property type="entry name" value="CBS_dom"/>
</dbReference>
<dbReference type="AlphaFoldDB" id="A0AAU4K301"/>
<dbReference type="Pfam" id="PF00571">
    <property type="entry name" value="CBS"/>
    <property type="match status" value="2"/>
</dbReference>
<dbReference type="Gene3D" id="3.10.580.10">
    <property type="entry name" value="CBS-domain"/>
    <property type="match status" value="1"/>
</dbReference>
<reference evidence="5 6" key="1">
    <citation type="submission" date="2022-10" db="EMBL/GenBank/DDBJ databases">
        <title>The complete genomes of actinobacterial strains from the NBC collection.</title>
        <authorList>
            <person name="Joergensen T.S."/>
            <person name="Alvarez Arevalo M."/>
            <person name="Sterndorff E.B."/>
            <person name="Faurdal D."/>
            <person name="Vuksanovic O."/>
            <person name="Mourched A.-S."/>
            <person name="Charusanti P."/>
            <person name="Shaw S."/>
            <person name="Blin K."/>
            <person name="Weber T."/>
        </authorList>
    </citation>
    <scope>NUCLEOTIDE SEQUENCE [LARGE SCALE GENOMIC DNA]</scope>
    <source>
        <strain evidence="5 6">NBC_00319</strain>
    </source>
</reference>
<dbReference type="InterPro" id="IPR000595">
    <property type="entry name" value="cNMP-bd_dom"/>
</dbReference>
<dbReference type="InterPro" id="IPR018490">
    <property type="entry name" value="cNMP-bd_dom_sf"/>
</dbReference>
<dbReference type="SUPFAM" id="SSF81301">
    <property type="entry name" value="Nucleotidyltransferase"/>
    <property type="match status" value="1"/>
</dbReference>
<keyword evidence="2" id="KW-0129">CBS domain</keyword>
<gene>
    <name evidence="5" type="ORF">OG579_00975</name>
</gene>
<dbReference type="InterPro" id="IPR005105">
    <property type="entry name" value="GlnD_Uridyltrans_N"/>
</dbReference>
<dbReference type="Proteomes" id="UP001432128">
    <property type="component" value="Chromosome"/>
</dbReference>
<dbReference type="GO" id="GO:0008773">
    <property type="term" value="F:[protein-PII] uridylyltransferase activity"/>
    <property type="evidence" value="ECO:0007669"/>
    <property type="project" value="InterPro"/>
</dbReference>
<dbReference type="InterPro" id="IPR018821">
    <property type="entry name" value="DUF294_put_nucleoTrafse_sb-bd"/>
</dbReference>
<dbReference type="Pfam" id="PF00027">
    <property type="entry name" value="cNMP_binding"/>
    <property type="match status" value="1"/>
</dbReference>
<protein>
    <submittedName>
        <fullName evidence="5">DUF294 nucleotidyltransferase-like domain-containing protein</fullName>
    </submittedName>
</protein>
<evidence type="ECO:0000259" key="3">
    <source>
        <dbReference type="PROSITE" id="PS50042"/>
    </source>
</evidence>
<dbReference type="SUPFAM" id="SSF54631">
    <property type="entry name" value="CBS-domain pair"/>
    <property type="match status" value="1"/>
</dbReference>
<dbReference type="Gene3D" id="2.60.120.10">
    <property type="entry name" value="Jelly Rolls"/>
    <property type="match status" value="1"/>
</dbReference>
<dbReference type="Pfam" id="PF10335">
    <property type="entry name" value="DUF294_C"/>
    <property type="match status" value="1"/>
</dbReference>
<dbReference type="KEGG" id="whr:OG579_00975"/>
<dbReference type="RefSeq" id="WP_328857756.1">
    <property type="nucleotide sequence ID" value="NZ_CP108021.1"/>
</dbReference>
<organism evidence="5 6">
    <name type="scientific">Williamsia herbipolensis</name>
    <dbReference type="NCBI Taxonomy" id="1603258"/>
    <lineage>
        <taxon>Bacteria</taxon>
        <taxon>Bacillati</taxon>
        <taxon>Actinomycetota</taxon>
        <taxon>Actinomycetes</taxon>
        <taxon>Mycobacteriales</taxon>
        <taxon>Nocardiaceae</taxon>
        <taxon>Williamsia</taxon>
    </lineage>
</organism>
<dbReference type="InterPro" id="IPR014710">
    <property type="entry name" value="RmlC-like_jellyroll"/>
</dbReference>